<comment type="similarity">
    <text evidence="2">Belongs to the rickettsiale 17 kDa surface antigen family.</text>
</comment>
<reference evidence="7 8" key="1">
    <citation type="submission" date="2020-07" db="EMBL/GenBank/DDBJ databases">
        <authorList>
            <person name="Partida-Martinez L."/>
            <person name="Huntemann M."/>
            <person name="Clum A."/>
            <person name="Wang J."/>
            <person name="Palaniappan K."/>
            <person name="Ritter S."/>
            <person name="Chen I.-M."/>
            <person name="Stamatis D."/>
            <person name="Reddy T."/>
            <person name="O'Malley R."/>
            <person name="Daum C."/>
            <person name="Shapiro N."/>
            <person name="Ivanova N."/>
            <person name="Kyrpides N."/>
            <person name="Woyke T."/>
        </authorList>
    </citation>
    <scope>NUCLEOTIDE SEQUENCE [LARGE SCALE GENOMIC DNA]</scope>
    <source>
        <strain evidence="7 8">AS2.3</strain>
    </source>
</reference>
<organism evidence="7 8">
    <name type="scientific">Sphingomonas melonis</name>
    <dbReference type="NCBI Taxonomy" id="152682"/>
    <lineage>
        <taxon>Bacteria</taxon>
        <taxon>Pseudomonadati</taxon>
        <taxon>Pseudomonadota</taxon>
        <taxon>Alphaproteobacteria</taxon>
        <taxon>Sphingomonadales</taxon>
        <taxon>Sphingomonadaceae</taxon>
        <taxon>Sphingomonas</taxon>
    </lineage>
</organism>
<dbReference type="Proteomes" id="UP000517753">
    <property type="component" value="Unassembled WGS sequence"/>
</dbReference>
<protein>
    <recommendedName>
        <fullName evidence="3">17 kDa surface antigen</fullName>
    </recommendedName>
</protein>
<evidence type="ECO:0000313" key="7">
    <source>
        <dbReference type="EMBL" id="NYD88559.1"/>
    </source>
</evidence>
<keyword evidence="5" id="KW-0732">Signal</keyword>
<evidence type="ECO:0000256" key="5">
    <source>
        <dbReference type="SAM" id="SignalP"/>
    </source>
</evidence>
<dbReference type="InterPro" id="IPR008816">
    <property type="entry name" value="Gly_zipper_2TM_dom"/>
</dbReference>
<evidence type="ECO:0000256" key="1">
    <source>
        <dbReference type="ARBA" id="ARBA00004459"/>
    </source>
</evidence>
<gene>
    <name evidence="7" type="ORF">HD841_000328</name>
</gene>
<dbReference type="GO" id="GO:0009279">
    <property type="term" value="C:cell outer membrane"/>
    <property type="evidence" value="ECO:0007669"/>
    <property type="project" value="UniProtKB-SubCell"/>
</dbReference>
<evidence type="ECO:0000256" key="2">
    <source>
        <dbReference type="ARBA" id="ARBA00008681"/>
    </source>
</evidence>
<accession>A0A7Y9FJR6</accession>
<feature type="chain" id="PRO_5031116519" description="17 kDa surface antigen" evidence="5">
    <location>
        <begin position="28"/>
        <end position="130"/>
    </location>
</feature>
<reference evidence="7 8" key="2">
    <citation type="submission" date="2020-08" db="EMBL/GenBank/DDBJ databases">
        <title>The Agave Microbiome: Exploring the role of microbial communities in plant adaptations to desert environments.</title>
        <authorList>
            <person name="Partida-Martinez L.P."/>
        </authorList>
    </citation>
    <scope>NUCLEOTIDE SEQUENCE [LARGE SCALE GENOMIC DNA]</scope>
    <source>
        <strain evidence="7 8">AS2.3</strain>
    </source>
</reference>
<feature type="domain" description="Glycine zipper 2TM" evidence="6">
    <location>
        <begin position="81"/>
        <end position="121"/>
    </location>
</feature>
<evidence type="ECO:0000259" key="6">
    <source>
        <dbReference type="Pfam" id="PF05433"/>
    </source>
</evidence>
<keyword evidence="4" id="KW-0449">Lipoprotein</keyword>
<proteinExistence type="inferred from homology"/>
<keyword evidence="8" id="KW-1185">Reference proteome</keyword>
<comment type="subcellular location">
    <subcellularLocation>
        <location evidence="1">Cell outer membrane</location>
        <topology evidence="1">Lipid-anchor</topology>
    </subcellularLocation>
</comment>
<sequence>MMKTLSLAGAALAMTAAALVPATPAAAQRGYYGGYDRGYEQRGYDRGYRDDRVYRGDRGYYGDRGYRGYRGGQRCNSGTTGTIVGAIAGGLLGRTIDTRGDRALGTVLGAGAGALAGRAVERSDRPGYCR</sequence>
<evidence type="ECO:0000256" key="3">
    <source>
        <dbReference type="ARBA" id="ARBA00015281"/>
    </source>
</evidence>
<feature type="signal peptide" evidence="5">
    <location>
        <begin position="1"/>
        <end position="27"/>
    </location>
</feature>
<dbReference type="EMBL" id="JACCBY010000001">
    <property type="protein sequence ID" value="NYD88559.1"/>
    <property type="molecule type" value="Genomic_DNA"/>
</dbReference>
<name>A0A7Y9FJR6_9SPHN</name>
<dbReference type="Pfam" id="PF05433">
    <property type="entry name" value="Rick_17kDa_Anti"/>
    <property type="match status" value="1"/>
</dbReference>
<evidence type="ECO:0000313" key="8">
    <source>
        <dbReference type="Proteomes" id="UP000517753"/>
    </source>
</evidence>
<dbReference type="AlphaFoldDB" id="A0A7Y9FJR6"/>
<comment type="caution">
    <text evidence="7">The sequence shown here is derived from an EMBL/GenBank/DDBJ whole genome shotgun (WGS) entry which is preliminary data.</text>
</comment>
<evidence type="ECO:0000256" key="4">
    <source>
        <dbReference type="ARBA" id="ARBA00023288"/>
    </source>
</evidence>
<dbReference type="RefSeq" id="WP_179507142.1">
    <property type="nucleotide sequence ID" value="NZ_JACCBY010000001.1"/>
</dbReference>